<gene>
    <name evidence="5" type="primary">mvaK</name>
    <name evidence="5" type="ORF">Y10_08270</name>
</gene>
<evidence type="ECO:0000259" key="4">
    <source>
        <dbReference type="Pfam" id="PF00288"/>
    </source>
</evidence>
<dbReference type="InterPro" id="IPR001174">
    <property type="entry name" value="HddA/FKP"/>
</dbReference>
<dbReference type="SUPFAM" id="SSF55060">
    <property type="entry name" value="GHMP Kinase, C-terminal domain"/>
    <property type="match status" value="1"/>
</dbReference>
<dbReference type="RefSeq" id="WP_281764096.1">
    <property type="nucleotide sequence ID" value="NZ_BRVO01000001.1"/>
</dbReference>
<proteinExistence type="predicted"/>
<keyword evidence="2 5" id="KW-0808">Transferase</keyword>
<evidence type="ECO:0000256" key="2">
    <source>
        <dbReference type="ARBA" id="ARBA00022777"/>
    </source>
</evidence>
<dbReference type="EMBL" id="BRVO01000001">
    <property type="protein sequence ID" value="GLB48459.1"/>
    <property type="molecule type" value="Genomic_DNA"/>
</dbReference>
<dbReference type="GO" id="GO:0016301">
    <property type="term" value="F:kinase activity"/>
    <property type="evidence" value="ECO:0007669"/>
    <property type="project" value="UniProtKB-KW"/>
</dbReference>
<dbReference type="Pfam" id="PF00288">
    <property type="entry name" value="GHMP_kinases_N"/>
    <property type="match status" value="1"/>
</dbReference>
<dbReference type="Proteomes" id="UP001143543">
    <property type="component" value="Unassembled WGS sequence"/>
</dbReference>
<keyword evidence="6" id="KW-1185">Reference proteome</keyword>
<dbReference type="Gene3D" id="3.30.70.890">
    <property type="entry name" value="GHMP kinase, C-terminal domain"/>
    <property type="match status" value="1"/>
</dbReference>
<keyword evidence="3" id="KW-0067">ATP-binding</keyword>
<reference evidence="5" key="1">
    <citation type="submission" date="2022-07" db="EMBL/GenBank/DDBJ databases">
        <title>Taxonomy of Novel Oxalotrophic and Methylotrophic Bacteria.</title>
        <authorList>
            <person name="Sahin N."/>
            <person name="Tani A."/>
        </authorList>
    </citation>
    <scope>NUCLEOTIDE SEQUENCE</scope>
    <source>
        <strain evidence="5">Y10</strain>
    </source>
</reference>
<evidence type="ECO:0000313" key="5">
    <source>
        <dbReference type="EMBL" id="GLB48459.1"/>
    </source>
</evidence>
<organism evidence="5 6">
    <name type="scientific">Neptunitalea lumnitzerae</name>
    <dbReference type="NCBI Taxonomy" id="2965509"/>
    <lineage>
        <taxon>Bacteria</taxon>
        <taxon>Pseudomonadati</taxon>
        <taxon>Bacteroidota</taxon>
        <taxon>Flavobacteriia</taxon>
        <taxon>Flavobacteriales</taxon>
        <taxon>Flavobacteriaceae</taxon>
        <taxon>Neptunitalea</taxon>
    </lineage>
</organism>
<dbReference type="InterPro" id="IPR006204">
    <property type="entry name" value="GHMP_kinase_N_dom"/>
</dbReference>
<feature type="domain" description="GHMP kinase N-terminal" evidence="4">
    <location>
        <begin position="86"/>
        <end position="150"/>
    </location>
</feature>
<keyword evidence="2 5" id="KW-0418">Kinase</keyword>
<dbReference type="InterPro" id="IPR020568">
    <property type="entry name" value="Ribosomal_Su5_D2-typ_SF"/>
</dbReference>
<dbReference type="InterPro" id="IPR014721">
    <property type="entry name" value="Ribsml_uS5_D2-typ_fold_subgr"/>
</dbReference>
<dbReference type="InterPro" id="IPR036554">
    <property type="entry name" value="GHMP_kinase_C_sf"/>
</dbReference>
<evidence type="ECO:0000256" key="1">
    <source>
        <dbReference type="ARBA" id="ARBA00022741"/>
    </source>
</evidence>
<dbReference type="Gene3D" id="3.30.230.10">
    <property type="match status" value="1"/>
</dbReference>
<evidence type="ECO:0000313" key="6">
    <source>
        <dbReference type="Proteomes" id="UP001143543"/>
    </source>
</evidence>
<evidence type="ECO:0000256" key="3">
    <source>
        <dbReference type="ARBA" id="ARBA00022840"/>
    </source>
</evidence>
<name>A0ABQ5MGD3_9FLAO</name>
<dbReference type="PRINTS" id="PR00960">
    <property type="entry name" value="LMBPPROTEIN"/>
</dbReference>
<sequence>MKGPLFYSKIILFGEYGMIKDSKGLLVPYNFYNGALKNDGNTSETAQKSNANLLAYAQYLEKLQIEQPHLVSFDLEALKKDIAEGMYFDSTIPQGYGVGSSGALVAAIYDQYAHNKITVLENLTREKLLELKAIFSEMECYFHGKSSGLDPLNSYLSIPILINSKDHIEPAGIPSQKVDGKGAVFLLDSGVTSETAPLVQIFMENMKQDGFRKMVKDQFVLHTDACIDDFLKGNVKSLFQNIKKLSHVVLDNFKPMIPASFHELWQKGIETNDYYLKLCGSGGGGYILGFTEDFEKAQKALDGHELKVIYNF</sequence>
<protein>
    <submittedName>
        <fullName evidence="5">Mevalonate kinase</fullName>
    </submittedName>
</protein>
<dbReference type="SUPFAM" id="SSF54211">
    <property type="entry name" value="Ribosomal protein S5 domain 2-like"/>
    <property type="match status" value="1"/>
</dbReference>
<comment type="caution">
    <text evidence="5">The sequence shown here is derived from an EMBL/GenBank/DDBJ whole genome shotgun (WGS) entry which is preliminary data.</text>
</comment>
<keyword evidence="1" id="KW-0547">Nucleotide-binding</keyword>
<accession>A0ABQ5MGD3</accession>